<evidence type="ECO:0000313" key="3">
    <source>
        <dbReference type="Proteomes" id="UP000219048"/>
    </source>
</evidence>
<feature type="domain" description="BIG2" evidence="1">
    <location>
        <begin position="117"/>
        <end position="191"/>
    </location>
</feature>
<dbReference type="InterPro" id="IPR045474">
    <property type="entry name" value="GEVED"/>
</dbReference>
<dbReference type="InterPro" id="IPR008964">
    <property type="entry name" value="Invasin/intimin_cell_adhesion"/>
</dbReference>
<accession>A0A285MSL2</accession>
<dbReference type="EMBL" id="OBEH01000002">
    <property type="protein sequence ID" value="SNY99517.1"/>
    <property type="molecule type" value="Genomic_DNA"/>
</dbReference>
<proteinExistence type="predicted"/>
<gene>
    <name evidence="2" type="ORF">SAMN06265377_1327</name>
</gene>
<dbReference type="AlphaFoldDB" id="A0A285MSL2"/>
<dbReference type="Pfam" id="PF20009">
    <property type="entry name" value="GEVED"/>
    <property type="match status" value="2"/>
</dbReference>
<dbReference type="SMART" id="SM00635">
    <property type="entry name" value="BID_2"/>
    <property type="match status" value="2"/>
</dbReference>
<dbReference type="RefSeq" id="WP_097045009.1">
    <property type="nucleotide sequence ID" value="NZ_OBEH01000002.1"/>
</dbReference>
<keyword evidence="3" id="KW-1185">Reference proteome</keyword>
<evidence type="ECO:0000259" key="1">
    <source>
        <dbReference type="SMART" id="SM00635"/>
    </source>
</evidence>
<feature type="domain" description="BIG2" evidence="1">
    <location>
        <begin position="30"/>
        <end position="112"/>
    </location>
</feature>
<sequence length="502" mass="52955">MKGKIKKLFLVLPILVGLILSCEEDELSVPIEGIQINGSDIQLGIGEVHTLTVSKSPENATDDGVTWSSSDENVAQIQFNESGLVAGVMGMGLGEAILTAKPDNGAEQTVAINVITKVESIEFVEEMMADPAQTQYNVVFTPADASIQDLEWSSSDSGVASVVDGLITAIAPGVTTITATTVEGGKTASVEINVSGNPAILGFQYCSVSGTGSYNPDTVQTSGGGQNLNNTDTQPSGNYNYYEGEKVQVAPGGSFDLSVVQSNNWSMTVVWVDWNGDKDFVDDGEQVAVFGLQAQLNDGPFNATINVPADASPGLVRMRVLTGDAWTTEPSAAPCGEVANSTTKDFDVEIVGVLYCQASGTGAYNADSLTTTGGDTNINYSGGQPSGNYEFFTDEHLSLNAGASFTLEVVQSNNWSRTMVWVDWNGDGDFEDDGEQVLVFGLGSQLNDGPFNSTIDVPADAVQGTIRMRVVTGDAWSYDPIPDNVCGELANSTTKDFNVEIL</sequence>
<dbReference type="Proteomes" id="UP000219048">
    <property type="component" value="Unassembled WGS sequence"/>
</dbReference>
<evidence type="ECO:0000313" key="2">
    <source>
        <dbReference type="EMBL" id="SNY99517.1"/>
    </source>
</evidence>
<dbReference type="Pfam" id="PF02368">
    <property type="entry name" value="Big_2"/>
    <property type="match status" value="2"/>
</dbReference>
<protein>
    <submittedName>
        <fullName evidence="2">Ig-like domain (Group 2)</fullName>
    </submittedName>
</protein>
<dbReference type="OrthoDB" id="9792152at2"/>
<dbReference type="InterPro" id="IPR003343">
    <property type="entry name" value="Big_2"/>
</dbReference>
<dbReference type="Gene3D" id="2.60.40.1080">
    <property type="match status" value="2"/>
</dbReference>
<name>A0A285MSL2_9FLAO</name>
<reference evidence="3" key="1">
    <citation type="submission" date="2017-09" db="EMBL/GenBank/DDBJ databases">
        <authorList>
            <person name="Varghese N."/>
            <person name="Submissions S."/>
        </authorList>
    </citation>
    <scope>NUCLEOTIDE SEQUENCE [LARGE SCALE GENOMIC DNA]</scope>
    <source>
        <strain evidence="3">DSM 25885</strain>
    </source>
</reference>
<dbReference type="SUPFAM" id="SSF49373">
    <property type="entry name" value="Invasin/intimin cell-adhesion fragments"/>
    <property type="match status" value="2"/>
</dbReference>
<dbReference type="PROSITE" id="PS51257">
    <property type="entry name" value="PROKAR_LIPOPROTEIN"/>
    <property type="match status" value="1"/>
</dbReference>
<organism evidence="2 3">
    <name type="scientific">Flagellimonas pacifica</name>
    <dbReference type="NCBI Taxonomy" id="1247520"/>
    <lineage>
        <taxon>Bacteria</taxon>
        <taxon>Pseudomonadati</taxon>
        <taxon>Bacteroidota</taxon>
        <taxon>Flavobacteriia</taxon>
        <taxon>Flavobacteriales</taxon>
        <taxon>Flavobacteriaceae</taxon>
        <taxon>Flagellimonas</taxon>
    </lineage>
</organism>